<dbReference type="Proteomes" id="UP001197974">
    <property type="component" value="Chromosome"/>
</dbReference>
<accession>A0ABY9K0C2</accession>
<comment type="similarity">
    <text evidence="1">Belongs to the 5-formyltetrahydrofolate cyclo-ligase family.</text>
</comment>
<evidence type="ECO:0000313" key="4">
    <source>
        <dbReference type="EMBL" id="WLR44282.1"/>
    </source>
</evidence>
<keyword evidence="3" id="KW-0067">ATP-binding</keyword>
<keyword evidence="4" id="KW-0436">Ligase</keyword>
<dbReference type="InterPro" id="IPR024185">
    <property type="entry name" value="FTHF_cligase-like_sf"/>
</dbReference>
<dbReference type="Pfam" id="PF01812">
    <property type="entry name" value="5-FTHF_cyc-lig"/>
    <property type="match status" value="1"/>
</dbReference>
<evidence type="ECO:0000313" key="5">
    <source>
        <dbReference type="Proteomes" id="UP001197974"/>
    </source>
</evidence>
<dbReference type="SUPFAM" id="SSF100950">
    <property type="entry name" value="NagB/RpiA/CoA transferase-like"/>
    <property type="match status" value="1"/>
</dbReference>
<dbReference type="Gene3D" id="3.40.50.10420">
    <property type="entry name" value="NagB/RpiA/CoA transferase-like"/>
    <property type="match status" value="1"/>
</dbReference>
<evidence type="ECO:0000256" key="1">
    <source>
        <dbReference type="ARBA" id="ARBA00010638"/>
    </source>
</evidence>
<dbReference type="NCBIfam" id="TIGR02727">
    <property type="entry name" value="MTHFS_bact"/>
    <property type="match status" value="1"/>
</dbReference>
<reference evidence="4 5" key="1">
    <citation type="submission" date="2023-06" db="EMBL/GenBank/DDBJ databases">
        <title>Five Gram-positive bacteria isolated from mangrove sediments in Shenzhen, Guangdong, China.</title>
        <authorList>
            <person name="Yu S."/>
            <person name="Zheng W."/>
            <person name="Huang Y."/>
        </authorList>
    </citation>
    <scope>NUCLEOTIDE SEQUENCE [LARGE SCALE GENOMIC DNA]</scope>
    <source>
        <strain evidence="4 5">SaN35-3</strain>
    </source>
</reference>
<evidence type="ECO:0000256" key="3">
    <source>
        <dbReference type="ARBA" id="ARBA00022840"/>
    </source>
</evidence>
<protein>
    <submittedName>
        <fullName evidence="4">5-formyltetrahydrofolate cyclo-ligase</fullName>
        <ecNumber evidence="4">6.3.3.2</ecNumber>
    </submittedName>
</protein>
<name>A0ABY9K0C2_9BACI</name>
<organism evidence="4 5">
    <name type="scientific">Bacillus carboniphilus</name>
    <dbReference type="NCBI Taxonomy" id="86663"/>
    <lineage>
        <taxon>Bacteria</taxon>
        <taxon>Bacillati</taxon>
        <taxon>Bacillota</taxon>
        <taxon>Bacilli</taxon>
        <taxon>Bacillales</taxon>
        <taxon>Bacillaceae</taxon>
        <taxon>Bacillus</taxon>
    </lineage>
</organism>
<evidence type="ECO:0000256" key="2">
    <source>
        <dbReference type="ARBA" id="ARBA00022741"/>
    </source>
</evidence>
<gene>
    <name evidence="4" type="ORF">LC087_07490</name>
</gene>
<dbReference type="GO" id="GO:0030272">
    <property type="term" value="F:5-formyltetrahydrofolate cyclo-ligase activity"/>
    <property type="evidence" value="ECO:0007669"/>
    <property type="project" value="UniProtKB-EC"/>
</dbReference>
<dbReference type="InterPro" id="IPR002698">
    <property type="entry name" value="FTHF_cligase"/>
</dbReference>
<keyword evidence="2" id="KW-0547">Nucleotide-binding</keyword>
<dbReference type="PANTHER" id="PTHR23407:SF1">
    <property type="entry name" value="5-FORMYLTETRAHYDROFOLATE CYCLO-LIGASE"/>
    <property type="match status" value="1"/>
</dbReference>
<keyword evidence="5" id="KW-1185">Reference proteome</keyword>
<dbReference type="PANTHER" id="PTHR23407">
    <property type="entry name" value="ATPASE INHIBITOR/5-FORMYLTETRAHYDROFOLATE CYCLO-LIGASE"/>
    <property type="match status" value="1"/>
</dbReference>
<sequence length="91" mass="10578">MEEPKVKQTIQTKRNEIDLLFVPGVCFDNNGYRIGYGGGFFDKFLKDYKNQTVALAYHFQIISYIPVERHDVPVNKIISNRGVHVIKDVYK</sequence>
<dbReference type="EMBL" id="CP129013">
    <property type="protein sequence ID" value="WLR44282.1"/>
    <property type="molecule type" value="Genomic_DNA"/>
</dbReference>
<dbReference type="InterPro" id="IPR037171">
    <property type="entry name" value="NagB/RpiA_transferase-like"/>
</dbReference>
<proteinExistence type="inferred from homology"/>
<dbReference type="EC" id="6.3.3.2" evidence="4"/>